<dbReference type="Pfam" id="PF04161">
    <property type="entry name" value="Arv1"/>
    <property type="match status" value="1"/>
</dbReference>
<sequence>MSPVFRHHSVVTSPGPFQISLRLSDSTGRLATLCTLSKPYCDKMQRSVLAPPFSQQQKNLNCFKNEVEGTRGMVNEYICINCCHPSSSLFLKYSDNGIRLTPCVCCLSNCGRAVDAYIEYDIVL</sequence>
<keyword evidence="6" id="KW-1133">Transmembrane helix</keyword>
<dbReference type="Proteomes" id="UP000278627">
    <property type="component" value="Unassembled WGS sequence"/>
</dbReference>
<dbReference type="GO" id="GO:0032366">
    <property type="term" value="P:intracellular sterol transport"/>
    <property type="evidence" value="ECO:0007669"/>
    <property type="project" value="UniProtKB-UniRule"/>
</dbReference>
<evidence type="ECO:0000256" key="8">
    <source>
        <dbReference type="ARBA" id="ARBA00023098"/>
    </source>
</evidence>
<name>A0A0N4TF11_BRUPA</name>
<reference evidence="13" key="1">
    <citation type="submission" date="2017-02" db="UniProtKB">
        <authorList>
            <consortium name="WormBaseParasite"/>
        </authorList>
    </citation>
    <scope>IDENTIFICATION</scope>
</reference>
<comment type="similarity">
    <text evidence="2 10">Belongs to the ARV1 family.</text>
</comment>
<dbReference type="GO" id="GO:0097036">
    <property type="term" value="P:regulation of plasma membrane sterol distribution"/>
    <property type="evidence" value="ECO:0007669"/>
    <property type="project" value="UniProtKB-UniRule"/>
</dbReference>
<keyword evidence="5 10" id="KW-0256">Endoplasmic reticulum</keyword>
<dbReference type="STRING" id="6280.A0A0N4TF11"/>
<comment type="subcellular location">
    <subcellularLocation>
        <location evidence="1 10">Endoplasmic reticulum membrane</location>
        <topology evidence="1 10">Multi-pass membrane protein</topology>
    </subcellularLocation>
</comment>
<organism evidence="13">
    <name type="scientific">Brugia pahangi</name>
    <name type="common">Filarial nematode worm</name>
    <dbReference type="NCBI Taxonomy" id="6280"/>
    <lineage>
        <taxon>Eukaryota</taxon>
        <taxon>Metazoa</taxon>
        <taxon>Ecdysozoa</taxon>
        <taxon>Nematoda</taxon>
        <taxon>Chromadorea</taxon>
        <taxon>Rhabditida</taxon>
        <taxon>Spirurina</taxon>
        <taxon>Spiruromorpha</taxon>
        <taxon>Filarioidea</taxon>
        <taxon>Onchocercidae</taxon>
        <taxon>Brugia</taxon>
    </lineage>
</organism>
<evidence type="ECO:0000256" key="10">
    <source>
        <dbReference type="RuleBase" id="RU368065"/>
    </source>
</evidence>
<keyword evidence="4" id="KW-0812">Transmembrane</keyword>
<dbReference type="WBParaSite" id="BPAG_0000679901-mRNA-1">
    <property type="protein sequence ID" value="BPAG_0000679901-mRNA-1"/>
    <property type="gene ID" value="BPAG_0000679901"/>
</dbReference>
<evidence type="ECO:0000313" key="13">
    <source>
        <dbReference type="WBParaSite" id="BPAG_0000679901-mRNA-1"/>
    </source>
</evidence>
<keyword evidence="3 10" id="KW-0813">Transport</keyword>
<dbReference type="InterPro" id="IPR007290">
    <property type="entry name" value="Arv1"/>
</dbReference>
<evidence type="ECO:0000313" key="11">
    <source>
        <dbReference type="EMBL" id="VDN87948.1"/>
    </source>
</evidence>
<evidence type="ECO:0000256" key="4">
    <source>
        <dbReference type="ARBA" id="ARBA00022692"/>
    </source>
</evidence>
<keyword evidence="12" id="KW-1185">Reference proteome</keyword>
<evidence type="ECO:0000256" key="6">
    <source>
        <dbReference type="ARBA" id="ARBA00022989"/>
    </source>
</evidence>
<reference evidence="11 12" key="2">
    <citation type="submission" date="2018-11" db="EMBL/GenBank/DDBJ databases">
        <authorList>
            <consortium name="Pathogen Informatics"/>
        </authorList>
    </citation>
    <scope>NUCLEOTIDE SEQUENCE [LARGE SCALE GENOMIC DNA]</scope>
</reference>
<comment type="function">
    <text evidence="10">Mediator of sterol homeostasis involved in sterol uptake, trafficking and distribution into membranes.</text>
</comment>
<evidence type="ECO:0000256" key="5">
    <source>
        <dbReference type="ARBA" id="ARBA00022824"/>
    </source>
</evidence>
<evidence type="ECO:0000313" key="12">
    <source>
        <dbReference type="Proteomes" id="UP000278627"/>
    </source>
</evidence>
<evidence type="ECO:0000256" key="7">
    <source>
        <dbReference type="ARBA" id="ARBA00023055"/>
    </source>
</evidence>
<keyword evidence="7 10" id="KW-0445">Lipid transport</keyword>
<evidence type="ECO:0000256" key="9">
    <source>
        <dbReference type="ARBA" id="ARBA00023136"/>
    </source>
</evidence>
<evidence type="ECO:0000256" key="2">
    <source>
        <dbReference type="ARBA" id="ARBA00009187"/>
    </source>
</evidence>
<keyword evidence="9" id="KW-0472">Membrane</keyword>
<evidence type="ECO:0000256" key="3">
    <source>
        <dbReference type="ARBA" id="ARBA00022448"/>
    </source>
</evidence>
<proteinExistence type="inferred from homology"/>
<dbReference type="GO" id="GO:0016125">
    <property type="term" value="P:sterol metabolic process"/>
    <property type="evidence" value="ECO:0007669"/>
    <property type="project" value="UniProtKB-UniRule"/>
</dbReference>
<dbReference type="AlphaFoldDB" id="A0A0N4TF11"/>
<evidence type="ECO:0000256" key="1">
    <source>
        <dbReference type="ARBA" id="ARBA00004477"/>
    </source>
</evidence>
<accession>A0A0N4TF11</accession>
<dbReference type="GO" id="GO:0005789">
    <property type="term" value="C:endoplasmic reticulum membrane"/>
    <property type="evidence" value="ECO:0007669"/>
    <property type="project" value="UniProtKB-SubCell"/>
</dbReference>
<dbReference type="EMBL" id="UZAD01006636">
    <property type="protein sequence ID" value="VDN87948.1"/>
    <property type="molecule type" value="Genomic_DNA"/>
</dbReference>
<protein>
    <recommendedName>
        <fullName evidence="10">Protein ARV</fullName>
    </recommendedName>
</protein>
<keyword evidence="8 10" id="KW-0443">Lipid metabolism</keyword>
<gene>
    <name evidence="11" type="ORF">BPAG_LOCUS6762</name>
</gene>